<dbReference type="Gene3D" id="3.40.50.12780">
    <property type="entry name" value="N-terminal domain of ligase-like"/>
    <property type="match status" value="1"/>
</dbReference>
<dbReference type="InterPro" id="IPR000873">
    <property type="entry name" value="AMP-dep_synth/lig_dom"/>
</dbReference>
<dbReference type="RefSeq" id="WP_101893686.1">
    <property type="nucleotide sequence ID" value="NZ_CP022684.1"/>
</dbReference>
<comment type="similarity">
    <text evidence="1">Belongs to the ATP-dependent AMP-binding enzyme family.</text>
</comment>
<feature type="domain" description="AMP-binding enzyme C-terminal" evidence="4">
    <location>
        <begin position="448"/>
        <end position="525"/>
    </location>
</feature>
<dbReference type="EMBL" id="CP022684">
    <property type="protein sequence ID" value="AUM12350.1"/>
    <property type="molecule type" value="Genomic_DNA"/>
</dbReference>
<dbReference type="Pfam" id="PF00501">
    <property type="entry name" value="AMP-binding"/>
    <property type="match status" value="1"/>
</dbReference>
<reference evidence="6" key="1">
    <citation type="submission" date="2017-08" db="EMBL/GenBank/DDBJ databases">
        <title>Direct submision.</title>
        <authorList>
            <person name="Kim S.-J."/>
            <person name="Rhee S.-K."/>
        </authorList>
    </citation>
    <scope>NUCLEOTIDE SEQUENCE [LARGE SCALE GENOMIC DNA]</scope>
    <source>
        <strain evidence="6">GI5</strain>
    </source>
</reference>
<feature type="domain" description="AMP-dependent synthetase/ligase" evidence="3">
    <location>
        <begin position="34"/>
        <end position="396"/>
    </location>
</feature>
<name>A0A2K9LJD5_9GAMM</name>
<dbReference type="GO" id="GO:0031956">
    <property type="term" value="F:medium-chain fatty acid-CoA ligase activity"/>
    <property type="evidence" value="ECO:0007669"/>
    <property type="project" value="TreeGrafter"/>
</dbReference>
<evidence type="ECO:0000259" key="3">
    <source>
        <dbReference type="Pfam" id="PF00501"/>
    </source>
</evidence>
<sequence length="552" mass="62158">MTHNNNAYQYREVPVNKLDLTDNRNRILPKMLAMQAEQAGNAEYLITDERRLTFAQVDEESNRIAAGLRLLGVERGDRVCFYLDSGIETVLLAMATNKLGAIWVPINADYKGSWLSETIERSRAKVLVTEVSMQDRVQAVQDSLHGEKLVVLGPDEQITLPGAISFAALEDHEPITPNYDDMDYGDTCAVLWTSGTTGKSKGVLQSHNCWVRPIAQAASIYFNSRDGDVIYNVLPLYNSGAWITAVIRALYEGLPVVLEKRFSVTTFWDRIRHFGATQTFTLGAMHHFLWNAPPSDNDRDNPLRIAQMVPMPEQLLKPFSERFDVELLPMGLGQSEAMLIFTPVNCMGKVPFSSLGLPLDDTEVVLLGDDGNPVKDGEVGEICMKCLQPNLIFNGYFDDADATAEAFKDGWYHTGDMGKRDPESGAYWFVDRKKDALRYAGRNISTMEVEMVLRRHPMVKDVAAFGIPSEDVKGESLLKLNVVLKPDANITYEQMAEYINDNAPYYFVPQYMEFVEALPYTPTNKVQKFKLREEGVTDKAWVLKESGYKVKR</sequence>
<evidence type="ECO:0000256" key="2">
    <source>
        <dbReference type="ARBA" id="ARBA00022598"/>
    </source>
</evidence>
<dbReference type="InterPro" id="IPR025110">
    <property type="entry name" value="AMP-bd_C"/>
</dbReference>
<dbReference type="PANTHER" id="PTHR43201:SF5">
    <property type="entry name" value="MEDIUM-CHAIN ACYL-COA LIGASE ACSF2, MITOCHONDRIAL"/>
    <property type="match status" value="1"/>
</dbReference>
<gene>
    <name evidence="5" type="ORF">Kalk_07945</name>
</gene>
<dbReference type="Proteomes" id="UP000235116">
    <property type="component" value="Chromosome"/>
</dbReference>
<dbReference type="SUPFAM" id="SSF56801">
    <property type="entry name" value="Acetyl-CoA synthetase-like"/>
    <property type="match status" value="1"/>
</dbReference>
<keyword evidence="2" id="KW-0436">Ligase</keyword>
<dbReference type="PROSITE" id="PS00455">
    <property type="entry name" value="AMP_BINDING"/>
    <property type="match status" value="1"/>
</dbReference>
<dbReference type="InterPro" id="IPR045851">
    <property type="entry name" value="AMP-bd_C_sf"/>
</dbReference>
<evidence type="ECO:0000256" key="1">
    <source>
        <dbReference type="ARBA" id="ARBA00006432"/>
    </source>
</evidence>
<evidence type="ECO:0000313" key="6">
    <source>
        <dbReference type="Proteomes" id="UP000235116"/>
    </source>
</evidence>
<dbReference type="KEGG" id="kak:Kalk_07945"/>
<dbReference type="Gene3D" id="3.30.300.30">
    <property type="match status" value="1"/>
</dbReference>
<dbReference type="InterPro" id="IPR020845">
    <property type="entry name" value="AMP-binding_CS"/>
</dbReference>
<evidence type="ECO:0000313" key="5">
    <source>
        <dbReference type="EMBL" id="AUM12350.1"/>
    </source>
</evidence>
<evidence type="ECO:0000259" key="4">
    <source>
        <dbReference type="Pfam" id="PF13193"/>
    </source>
</evidence>
<dbReference type="InterPro" id="IPR042099">
    <property type="entry name" value="ANL_N_sf"/>
</dbReference>
<dbReference type="GO" id="GO:0006631">
    <property type="term" value="P:fatty acid metabolic process"/>
    <property type="evidence" value="ECO:0007669"/>
    <property type="project" value="TreeGrafter"/>
</dbReference>
<accession>A0A2K9LJD5</accession>
<keyword evidence="6" id="KW-1185">Reference proteome</keyword>
<protein>
    <submittedName>
        <fullName evidence="5">AMP-binding protein</fullName>
    </submittedName>
</protein>
<organism evidence="5 6">
    <name type="scientific">Ketobacter alkanivorans</name>
    <dbReference type="NCBI Taxonomy" id="1917421"/>
    <lineage>
        <taxon>Bacteria</taxon>
        <taxon>Pseudomonadati</taxon>
        <taxon>Pseudomonadota</taxon>
        <taxon>Gammaproteobacteria</taxon>
        <taxon>Pseudomonadales</taxon>
        <taxon>Ketobacteraceae</taxon>
        <taxon>Ketobacter</taxon>
    </lineage>
</organism>
<dbReference type="Pfam" id="PF13193">
    <property type="entry name" value="AMP-binding_C"/>
    <property type="match status" value="1"/>
</dbReference>
<proteinExistence type="inferred from homology"/>
<dbReference type="PANTHER" id="PTHR43201">
    <property type="entry name" value="ACYL-COA SYNTHETASE"/>
    <property type="match status" value="1"/>
</dbReference>
<dbReference type="OrthoDB" id="9803968at2"/>
<dbReference type="AlphaFoldDB" id="A0A2K9LJD5"/>